<dbReference type="AlphaFoldDB" id="A0A2S8F6I7"/>
<evidence type="ECO:0000313" key="3">
    <source>
        <dbReference type="Proteomes" id="UP000239388"/>
    </source>
</evidence>
<dbReference type="OrthoDB" id="273562at2"/>
<dbReference type="EMBL" id="PUIB01000027">
    <property type="protein sequence ID" value="PQO27777.1"/>
    <property type="molecule type" value="Genomic_DNA"/>
</dbReference>
<protein>
    <submittedName>
        <fullName evidence="2">Uncharacterized protein</fullName>
    </submittedName>
</protein>
<sequence>MFYWPAWSVGTALIVASWFDLVSVSLGWTGFAIAGLVTIASNILSASPQGESSQLVLLDSRMIHAKGDGYETGMRRFQNGSQLLFDGVIFQQMRHDELVCMVFAHATELDDDGATELASHAISAFDLLVAQCPEFADACRDRVFRISIMSSNDPNAVEMCRVVDGKLEWKC</sequence>
<reference evidence="2 3" key="1">
    <citation type="submission" date="2018-02" db="EMBL/GenBank/DDBJ databases">
        <title>Comparative genomes isolates from brazilian mangrove.</title>
        <authorList>
            <person name="Araujo J.E."/>
            <person name="Taketani R.G."/>
            <person name="Silva M.C.P."/>
            <person name="Loureco M.V."/>
            <person name="Andreote F.D."/>
        </authorList>
    </citation>
    <scope>NUCLEOTIDE SEQUENCE [LARGE SCALE GENOMIC DNA]</scope>
    <source>
        <strain evidence="2 3">NAP PRIS-MGV</strain>
    </source>
</reference>
<comment type="caution">
    <text evidence="2">The sequence shown here is derived from an EMBL/GenBank/DDBJ whole genome shotgun (WGS) entry which is preliminary data.</text>
</comment>
<dbReference type="RefSeq" id="WP_105359329.1">
    <property type="nucleotide sequence ID" value="NZ_PUIB01000027.1"/>
</dbReference>
<keyword evidence="1" id="KW-0812">Transmembrane</keyword>
<gene>
    <name evidence="2" type="ORF">C5Y98_27175</name>
</gene>
<feature type="transmembrane region" description="Helical" evidence="1">
    <location>
        <begin position="12"/>
        <end position="39"/>
    </location>
</feature>
<dbReference type="Proteomes" id="UP000239388">
    <property type="component" value="Unassembled WGS sequence"/>
</dbReference>
<accession>A0A2S8F6I7</accession>
<organism evidence="2 3">
    <name type="scientific">Blastopirellula marina</name>
    <dbReference type="NCBI Taxonomy" id="124"/>
    <lineage>
        <taxon>Bacteria</taxon>
        <taxon>Pseudomonadati</taxon>
        <taxon>Planctomycetota</taxon>
        <taxon>Planctomycetia</taxon>
        <taxon>Pirellulales</taxon>
        <taxon>Pirellulaceae</taxon>
        <taxon>Blastopirellula</taxon>
    </lineage>
</organism>
<evidence type="ECO:0000256" key="1">
    <source>
        <dbReference type="SAM" id="Phobius"/>
    </source>
</evidence>
<proteinExistence type="predicted"/>
<keyword evidence="1" id="KW-1133">Transmembrane helix</keyword>
<name>A0A2S8F6I7_9BACT</name>
<evidence type="ECO:0000313" key="2">
    <source>
        <dbReference type="EMBL" id="PQO27777.1"/>
    </source>
</evidence>
<keyword evidence="1" id="KW-0472">Membrane</keyword>